<organism evidence="3 4">
    <name type="scientific">Brevundimonas faecalis</name>
    <dbReference type="NCBI Taxonomy" id="947378"/>
    <lineage>
        <taxon>Bacteria</taxon>
        <taxon>Pseudomonadati</taxon>
        <taxon>Pseudomonadota</taxon>
        <taxon>Alphaproteobacteria</taxon>
        <taxon>Caulobacterales</taxon>
        <taxon>Caulobacteraceae</taxon>
        <taxon>Brevundimonas</taxon>
    </lineage>
</organism>
<evidence type="ECO:0000256" key="1">
    <source>
        <dbReference type="SAM" id="SignalP"/>
    </source>
</evidence>
<gene>
    <name evidence="3" type="ORF">ABIE19_000943</name>
</gene>
<dbReference type="Pfam" id="PF09832">
    <property type="entry name" value="DUF2059"/>
    <property type="match status" value="1"/>
</dbReference>
<name>A0ABV2R8W9_9CAUL</name>
<evidence type="ECO:0000259" key="2">
    <source>
        <dbReference type="Pfam" id="PF09832"/>
    </source>
</evidence>
<dbReference type="InterPro" id="IPR018637">
    <property type="entry name" value="DUF2059"/>
</dbReference>
<feature type="chain" id="PRO_5046908041" description="DUF2059 domain-containing protein" evidence="1">
    <location>
        <begin position="24"/>
        <end position="185"/>
    </location>
</feature>
<evidence type="ECO:0000313" key="3">
    <source>
        <dbReference type="EMBL" id="MET4683034.1"/>
    </source>
</evidence>
<evidence type="ECO:0000313" key="4">
    <source>
        <dbReference type="Proteomes" id="UP001549313"/>
    </source>
</evidence>
<keyword evidence="4" id="KW-1185">Reference proteome</keyword>
<protein>
    <recommendedName>
        <fullName evidence="2">DUF2059 domain-containing protein</fullName>
    </recommendedName>
</protein>
<sequence>MFKSSLIALGVASALALSTSAAAQEASNKEQSASVRVVVRDDARTALAERLVRLTLVGMDKVMQGLIEQQITQAGDRLTDAQATWMRRSLPTIMETNMRPLIESAKVEYAARFTEAELNAMIAFYEAPMGQDIAFKQMEVGGALGGAMQAFQRSFLTELLTKFCGEFDCTADAAKEAPTTKSPRR</sequence>
<comment type="caution">
    <text evidence="3">The sequence shown here is derived from an EMBL/GenBank/DDBJ whole genome shotgun (WGS) entry which is preliminary data.</text>
</comment>
<feature type="domain" description="DUF2059" evidence="2">
    <location>
        <begin position="109"/>
        <end position="156"/>
    </location>
</feature>
<reference evidence="3 4" key="1">
    <citation type="submission" date="2024-06" db="EMBL/GenBank/DDBJ databases">
        <title>Sorghum-associated microbial communities from plants grown in Nebraska, USA.</title>
        <authorList>
            <person name="Schachtman D."/>
        </authorList>
    </citation>
    <scope>NUCLEOTIDE SEQUENCE [LARGE SCALE GENOMIC DNA]</scope>
    <source>
        <strain evidence="3 4">2814</strain>
    </source>
</reference>
<feature type="signal peptide" evidence="1">
    <location>
        <begin position="1"/>
        <end position="23"/>
    </location>
</feature>
<dbReference type="EMBL" id="JBEPTF010000001">
    <property type="protein sequence ID" value="MET4683034.1"/>
    <property type="molecule type" value="Genomic_DNA"/>
</dbReference>
<dbReference type="Proteomes" id="UP001549313">
    <property type="component" value="Unassembled WGS sequence"/>
</dbReference>
<dbReference type="RefSeq" id="WP_354087977.1">
    <property type="nucleotide sequence ID" value="NZ_JBEPTF010000001.1"/>
</dbReference>
<proteinExistence type="predicted"/>
<keyword evidence="1" id="KW-0732">Signal</keyword>
<accession>A0ABV2R8W9</accession>